<reference evidence="1 2" key="1">
    <citation type="journal article" date="2007" name="PLoS ONE">
        <title>Paradoxical DNA repair and peroxide resistance gene conservation in Bacillus pumilus SAFR-032.</title>
        <authorList>
            <person name="Gioia J."/>
            <person name="Yerrapragada S."/>
            <person name="Qin X."/>
            <person name="Jiang H."/>
            <person name="Igboeli O.C."/>
            <person name="Muzny D."/>
            <person name="Dugan-Rocha S."/>
            <person name="Ding Y."/>
            <person name="Hawes A."/>
            <person name="Liu W."/>
            <person name="Perez L."/>
            <person name="Kovar C."/>
            <person name="Dinh H."/>
            <person name="Lee S."/>
            <person name="Nazareth L."/>
            <person name="Blyth P."/>
            <person name="Holder M."/>
            <person name="Buhay C."/>
            <person name="Tirumalai M.R."/>
            <person name="Liu Y."/>
            <person name="Dasgupta I."/>
            <person name="Bokhetache L."/>
            <person name="Fujita M."/>
            <person name="Karouia F."/>
            <person name="Eswara Moorthy P."/>
            <person name="Siefert J."/>
            <person name="Uzman A."/>
            <person name="Buzumbo P."/>
            <person name="Verma A."/>
            <person name="Zwiya H."/>
            <person name="McWilliams B.D."/>
            <person name="Olowu A."/>
            <person name="Clinkenbeard K.D."/>
            <person name="Newcombe D."/>
            <person name="Golebiewski L."/>
            <person name="Petrosino J.F."/>
            <person name="Nicholson W.L."/>
            <person name="Fox G.E."/>
            <person name="Venkateswaran K."/>
            <person name="Highlander S.K."/>
            <person name="Weinstock G.M."/>
        </authorList>
    </citation>
    <scope>NUCLEOTIDE SEQUENCE [LARGE SCALE GENOMIC DNA]</scope>
    <source>
        <strain evidence="1 2">SAFR-032</strain>
    </source>
</reference>
<dbReference type="EMBL" id="CP000813">
    <property type="protein sequence ID" value="ABV64004.1"/>
    <property type="molecule type" value="Genomic_DNA"/>
</dbReference>
<dbReference type="HOGENOM" id="CLU_3095681_0_0_9"/>
<dbReference type="AlphaFoldDB" id="A8FID7"/>
<sequence>MKLSFVNIEKDNEYIVMMRQYLNLLKLKRSKFAENFAALFSFTSFAENIQL</sequence>
<keyword evidence="2" id="KW-1185">Reference proteome</keyword>
<accession>A8FID7</accession>
<evidence type="ECO:0000313" key="1">
    <source>
        <dbReference type="EMBL" id="ABV64004.1"/>
    </source>
</evidence>
<reference evidence="1 2" key="3">
    <citation type="journal article" date="2013" name="PLoS ONE">
        <title>Candidate genes that may be responsible for the unusual resistances exhibited by Bacillus pumilus SAFR-032 spores.</title>
        <authorList>
            <person name="Tirumalai M.R."/>
            <person name="Rastogi R."/>
            <person name="Zamani N."/>
            <person name="O'Bryant Williams E."/>
            <person name="Allen S."/>
            <person name="Diouf F."/>
            <person name="Kwende S."/>
            <person name="Weinstock G.M."/>
            <person name="Venkateswaran K.J."/>
            <person name="Fox G.E."/>
        </authorList>
    </citation>
    <scope>NUCLEOTIDE SEQUENCE [LARGE SCALE GENOMIC DNA]</scope>
    <source>
        <strain evidence="1 2">SAFR-032</strain>
    </source>
</reference>
<dbReference type="KEGG" id="bpu:BPUM_3352"/>
<proteinExistence type="predicted"/>
<reference evidence="1 2" key="2">
    <citation type="journal article" date="2013" name="Extremophiles">
        <title>An ICEBs1-like element may be associated with the extreme radiation and desiccation resistance of Bacillus pumilus SAFR-032 spores.</title>
        <authorList>
            <person name="Tirumalai M.R."/>
            <person name="Fox G.E."/>
        </authorList>
    </citation>
    <scope>NUCLEOTIDE SEQUENCE [LARGE SCALE GENOMIC DNA]</scope>
    <source>
        <strain evidence="1 2">SAFR-032</strain>
    </source>
</reference>
<evidence type="ECO:0000313" key="2">
    <source>
        <dbReference type="Proteomes" id="UP000001355"/>
    </source>
</evidence>
<organism evidence="1 2">
    <name type="scientific">Bacillus pumilus (strain SAFR-032)</name>
    <dbReference type="NCBI Taxonomy" id="315750"/>
    <lineage>
        <taxon>Bacteria</taxon>
        <taxon>Bacillati</taxon>
        <taxon>Bacillota</taxon>
        <taxon>Bacilli</taxon>
        <taxon>Bacillales</taxon>
        <taxon>Bacillaceae</taxon>
        <taxon>Bacillus</taxon>
    </lineage>
</organism>
<name>A8FID7_BACP2</name>
<gene>
    <name evidence="1" type="ordered locus">BPUM_3352</name>
</gene>
<protein>
    <submittedName>
        <fullName evidence="1">Uncharacterized protein</fullName>
    </submittedName>
</protein>
<dbReference type="Proteomes" id="UP000001355">
    <property type="component" value="Chromosome"/>
</dbReference>